<name>A0A2P2LYV8_RHIMU</name>
<keyword evidence="1" id="KW-0418">Kinase</keyword>
<organism evidence="1">
    <name type="scientific">Rhizophora mucronata</name>
    <name type="common">Asiatic mangrove</name>
    <dbReference type="NCBI Taxonomy" id="61149"/>
    <lineage>
        <taxon>Eukaryota</taxon>
        <taxon>Viridiplantae</taxon>
        <taxon>Streptophyta</taxon>
        <taxon>Embryophyta</taxon>
        <taxon>Tracheophyta</taxon>
        <taxon>Spermatophyta</taxon>
        <taxon>Magnoliopsida</taxon>
        <taxon>eudicotyledons</taxon>
        <taxon>Gunneridae</taxon>
        <taxon>Pentapetalae</taxon>
        <taxon>rosids</taxon>
        <taxon>fabids</taxon>
        <taxon>Malpighiales</taxon>
        <taxon>Rhizophoraceae</taxon>
        <taxon>Rhizophora</taxon>
    </lineage>
</organism>
<proteinExistence type="predicted"/>
<reference evidence="1" key="1">
    <citation type="submission" date="2018-02" db="EMBL/GenBank/DDBJ databases">
        <title>Rhizophora mucronata_Transcriptome.</title>
        <authorList>
            <person name="Meera S.P."/>
            <person name="Sreeshan A."/>
            <person name="Augustine A."/>
        </authorList>
    </citation>
    <scope>NUCLEOTIDE SEQUENCE</scope>
    <source>
        <tissue evidence="1">Leaf</tissue>
    </source>
</reference>
<sequence>MVFVTAAAALSV</sequence>
<protein>
    <submittedName>
        <fullName evidence="1">Calmodulin-domain kinase CDPK protein</fullName>
    </submittedName>
</protein>
<evidence type="ECO:0000313" key="1">
    <source>
        <dbReference type="EMBL" id="MBX23158.1"/>
    </source>
</evidence>
<accession>A0A2P2LYV8</accession>
<keyword evidence="1" id="KW-0808">Transferase</keyword>
<dbReference type="GO" id="GO:0016301">
    <property type="term" value="F:kinase activity"/>
    <property type="evidence" value="ECO:0007669"/>
    <property type="project" value="UniProtKB-KW"/>
</dbReference>
<dbReference type="EMBL" id="GGEC01042674">
    <property type="protein sequence ID" value="MBX23158.1"/>
    <property type="molecule type" value="Transcribed_RNA"/>
</dbReference>